<name>A0AAN5DFB8_9BILA</name>
<protein>
    <submittedName>
        <fullName evidence="1">Uncharacterized protein</fullName>
    </submittedName>
</protein>
<reference evidence="2" key="1">
    <citation type="submission" date="2022-10" db="EMBL/GenBank/DDBJ databases">
        <title>Genome assembly of Pristionchus species.</title>
        <authorList>
            <person name="Yoshida K."/>
            <person name="Sommer R.J."/>
        </authorList>
    </citation>
    <scope>NUCLEOTIDE SEQUENCE [LARGE SCALE GENOMIC DNA]</scope>
    <source>
        <strain evidence="2">RS5460</strain>
    </source>
</reference>
<comment type="caution">
    <text evidence="1">The sequence shown here is derived from an EMBL/GenBank/DDBJ whole genome shotgun (WGS) entry which is preliminary data.</text>
</comment>
<keyword evidence="2" id="KW-1185">Reference proteome</keyword>
<feature type="non-terminal residue" evidence="1">
    <location>
        <position position="171"/>
    </location>
</feature>
<proteinExistence type="predicted"/>
<gene>
    <name evidence="1" type="ORF">PMAYCL1PPCAC_32344</name>
</gene>
<evidence type="ECO:0000313" key="2">
    <source>
        <dbReference type="Proteomes" id="UP001328107"/>
    </source>
</evidence>
<dbReference type="EMBL" id="BTRK01000006">
    <property type="protein sequence ID" value="GMR62149.1"/>
    <property type="molecule type" value="Genomic_DNA"/>
</dbReference>
<organism evidence="1 2">
    <name type="scientific">Pristionchus mayeri</name>
    <dbReference type="NCBI Taxonomy" id="1317129"/>
    <lineage>
        <taxon>Eukaryota</taxon>
        <taxon>Metazoa</taxon>
        <taxon>Ecdysozoa</taxon>
        <taxon>Nematoda</taxon>
        <taxon>Chromadorea</taxon>
        <taxon>Rhabditida</taxon>
        <taxon>Rhabditina</taxon>
        <taxon>Diplogasteromorpha</taxon>
        <taxon>Diplogasteroidea</taxon>
        <taxon>Neodiplogasteridae</taxon>
        <taxon>Pristionchus</taxon>
    </lineage>
</organism>
<accession>A0AAN5DFB8</accession>
<dbReference type="AlphaFoldDB" id="A0AAN5DFB8"/>
<evidence type="ECO:0000313" key="1">
    <source>
        <dbReference type="EMBL" id="GMR62149.1"/>
    </source>
</evidence>
<feature type="non-terminal residue" evidence="1">
    <location>
        <position position="1"/>
    </location>
</feature>
<dbReference type="Proteomes" id="UP001328107">
    <property type="component" value="Unassembled WGS sequence"/>
</dbReference>
<sequence length="171" mass="19061">QLKSDQYHEVTDRIKRVSSCRMIVDIPNIRHGLSPKQILQFAGNGRSRVHFCNATPGVDYDTLSKLWNRVGMGQVGQPGGVVSLKSVYFHEVPGGLARRLVESIGMEYIGEFGIDQHGVVHGMHPHFKRHHRGMNIKAHYTRSSLVFQTGLRLLMVSRAAIVSNASTSEVC</sequence>